<reference evidence="1 2" key="1">
    <citation type="submission" date="2018-11" db="EMBL/GenBank/DDBJ databases">
        <authorList>
            <consortium name="Pathogen Informatics"/>
        </authorList>
    </citation>
    <scope>NUCLEOTIDE SEQUENCE [LARGE SCALE GENOMIC DNA]</scope>
</reference>
<protein>
    <submittedName>
        <fullName evidence="1">Uncharacterized protein</fullName>
    </submittedName>
</protein>
<evidence type="ECO:0000313" key="2">
    <source>
        <dbReference type="Proteomes" id="UP000281553"/>
    </source>
</evidence>
<dbReference type="AlphaFoldDB" id="A0A3P7LPQ3"/>
<dbReference type="Proteomes" id="UP000281553">
    <property type="component" value="Unassembled WGS sequence"/>
</dbReference>
<keyword evidence="2" id="KW-1185">Reference proteome</keyword>
<proteinExistence type="predicted"/>
<accession>A0A3P7LPQ3</accession>
<dbReference type="EMBL" id="UYRU01061724">
    <property type="protein sequence ID" value="VDN15200.1"/>
    <property type="molecule type" value="Genomic_DNA"/>
</dbReference>
<feature type="non-terminal residue" evidence="1">
    <location>
        <position position="230"/>
    </location>
</feature>
<evidence type="ECO:0000313" key="1">
    <source>
        <dbReference type="EMBL" id="VDN15200.1"/>
    </source>
</evidence>
<dbReference type="OrthoDB" id="6248775at2759"/>
<name>A0A3P7LPQ3_DIBLA</name>
<organism evidence="1 2">
    <name type="scientific">Dibothriocephalus latus</name>
    <name type="common">Fish tapeworm</name>
    <name type="synonym">Diphyllobothrium latum</name>
    <dbReference type="NCBI Taxonomy" id="60516"/>
    <lineage>
        <taxon>Eukaryota</taxon>
        <taxon>Metazoa</taxon>
        <taxon>Spiralia</taxon>
        <taxon>Lophotrochozoa</taxon>
        <taxon>Platyhelminthes</taxon>
        <taxon>Cestoda</taxon>
        <taxon>Eucestoda</taxon>
        <taxon>Diphyllobothriidea</taxon>
        <taxon>Diphyllobothriidae</taxon>
        <taxon>Dibothriocephalus</taxon>
    </lineage>
</organism>
<gene>
    <name evidence="1" type="ORF">DILT_LOCUS11031</name>
</gene>
<sequence>MSGALDTECVQRAAARTSHVSLSDGVVGQPRTKVAYIDVVPSSLFLTKLDEKRIRECVKRLAELFADSSAAVSMLHFAETKKSQKLSGTPLSQLPQKSLWWNCLPDPENLCSTTEDGTGETVYVRAWQPILRLKRAYETLRPQQVEVSRLSSGLFASDDTSTPELPPHHQGDGFSLQFRIGAPVNAAAQDLFIATPPSLPSALNVSLEICRSWVETNRHDTQSNLSVVTL</sequence>